<protein>
    <recommendedName>
        <fullName evidence="1">DEAD/DEAH-box helicase domain-containing protein</fullName>
    </recommendedName>
</protein>
<dbReference type="EMBL" id="MU154665">
    <property type="protein sequence ID" value="KAF9489626.1"/>
    <property type="molecule type" value="Genomic_DNA"/>
</dbReference>
<dbReference type="GO" id="GO:0003676">
    <property type="term" value="F:nucleic acid binding"/>
    <property type="evidence" value="ECO:0007669"/>
    <property type="project" value="InterPro"/>
</dbReference>
<feature type="domain" description="DEAD/DEAH-box helicase" evidence="1">
    <location>
        <begin position="5"/>
        <end position="72"/>
    </location>
</feature>
<dbReference type="OrthoDB" id="3004360at2759"/>
<comment type="caution">
    <text evidence="2">The sequence shown here is derived from an EMBL/GenBank/DDBJ whole genome shotgun (WGS) entry which is preliminary data.</text>
</comment>
<accession>A0A9P5ZLB6</accession>
<evidence type="ECO:0000313" key="2">
    <source>
        <dbReference type="EMBL" id="KAF9489626.1"/>
    </source>
</evidence>
<proteinExistence type="predicted"/>
<evidence type="ECO:0000313" key="3">
    <source>
        <dbReference type="Proteomes" id="UP000807025"/>
    </source>
</evidence>
<dbReference type="Pfam" id="PF00270">
    <property type="entry name" value="DEAD"/>
    <property type="match status" value="1"/>
</dbReference>
<dbReference type="AlphaFoldDB" id="A0A9P5ZLB6"/>
<evidence type="ECO:0000259" key="1">
    <source>
        <dbReference type="Pfam" id="PF00270"/>
    </source>
</evidence>
<dbReference type="GO" id="GO:0005524">
    <property type="term" value="F:ATP binding"/>
    <property type="evidence" value="ECO:0007669"/>
    <property type="project" value="InterPro"/>
</dbReference>
<sequence length="82" mass="8931">PCLFQIQVTKTIYCDRKDVVACVLTGSGKTLFFWMPLVMAQADGLRLTMIVVTPLNLLGKQNMAQLSQVGIQAVAISSENNS</sequence>
<dbReference type="Gene3D" id="3.40.50.300">
    <property type="entry name" value="P-loop containing nucleotide triphosphate hydrolases"/>
    <property type="match status" value="1"/>
</dbReference>
<reference evidence="2" key="1">
    <citation type="submission" date="2020-11" db="EMBL/GenBank/DDBJ databases">
        <authorList>
            <consortium name="DOE Joint Genome Institute"/>
            <person name="Ahrendt S."/>
            <person name="Riley R."/>
            <person name="Andreopoulos W."/>
            <person name="Labutti K."/>
            <person name="Pangilinan J."/>
            <person name="Ruiz-Duenas F.J."/>
            <person name="Barrasa J.M."/>
            <person name="Sanchez-Garcia M."/>
            <person name="Camarero S."/>
            <person name="Miyauchi S."/>
            <person name="Serrano A."/>
            <person name="Linde D."/>
            <person name="Babiker R."/>
            <person name="Drula E."/>
            <person name="Ayuso-Fernandez I."/>
            <person name="Pacheco R."/>
            <person name="Padilla G."/>
            <person name="Ferreira P."/>
            <person name="Barriuso J."/>
            <person name="Kellner H."/>
            <person name="Castanera R."/>
            <person name="Alfaro M."/>
            <person name="Ramirez L."/>
            <person name="Pisabarro A.G."/>
            <person name="Kuo A."/>
            <person name="Tritt A."/>
            <person name="Lipzen A."/>
            <person name="He G."/>
            <person name="Yan M."/>
            <person name="Ng V."/>
            <person name="Cullen D."/>
            <person name="Martin F."/>
            <person name="Rosso M.-N."/>
            <person name="Henrissat B."/>
            <person name="Hibbett D."/>
            <person name="Martinez A.T."/>
            <person name="Grigoriev I.V."/>
        </authorList>
    </citation>
    <scope>NUCLEOTIDE SEQUENCE</scope>
    <source>
        <strain evidence="2">ATCC 90797</strain>
    </source>
</reference>
<dbReference type="SUPFAM" id="SSF52540">
    <property type="entry name" value="P-loop containing nucleoside triphosphate hydrolases"/>
    <property type="match status" value="1"/>
</dbReference>
<gene>
    <name evidence="2" type="ORF">BDN71DRAFT_1363775</name>
</gene>
<feature type="non-terminal residue" evidence="2">
    <location>
        <position position="82"/>
    </location>
</feature>
<keyword evidence="3" id="KW-1185">Reference proteome</keyword>
<organism evidence="2 3">
    <name type="scientific">Pleurotus eryngii</name>
    <name type="common">Boletus of the steppes</name>
    <dbReference type="NCBI Taxonomy" id="5323"/>
    <lineage>
        <taxon>Eukaryota</taxon>
        <taxon>Fungi</taxon>
        <taxon>Dikarya</taxon>
        <taxon>Basidiomycota</taxon>
        <taxon>Agaricomycotina</taxon>
        <taxon>Agaricomycetes</taxon>
        <taxon>Agaricomycetidae</taxon>
        <taxon>Agaricales</taxon>
        <taxon>Pleurotineae</taxon>
        <taxon>Pleurotaceae</taxon>
        <taxon>Pleurotus</taxon>
    </lineage>
</organism>
<feature type="non-terminal residue" evidence="2">
    <location>
        <position position="1"/>
    </location>
</feature>
<dbReference type="InterPro" id="IPR027417">
    <property type="entry name" value="P-loop_NTPase"/>
</dbReference>
<name>A0A9P5ZLB6_PLEER</name>
<dbReference type="Proteomes" id="UP000807025">
    <property type="component" value="Unassembled WGS sequence"/>
</dbReference>
<dbReference type="InterPro" id="IPR011545">
    <property type="entry name" value="DEAD/DEAH_box_helicase_dom"/>
</dbReference>